<dbReference type="Proteomes" id="UP000308600">
    <property type="component" value="Unassembled WGS sequence"/>
</dbReference>
<evidence type="ECO:0000313" key="1">
    <source>
        <dbReference type="EMBL" id="TFK67816.1"/>
    </source>
</evidence>
<sequence>MDFFVGTLCNFNPLCCWIALGVILLSLLSLSRSPRLSLVTKLANCELAVSIDIDMRFASSSPFSSPLWNSNSETRSRVGRNRGVQHMMSVVTVI</sequence>
<dbReference type="EMBL" id="ML208366">
    <property type="protein sequence ID" value="TFK67816.1"/>
    <property type="molecule type" value="Genomic_DNA"/>
</dbReference>
<accession>A0ACD3AR70</accession>
<gene>
    <name evidence="1" type="ORF">BDN72DRAFT_74796</name>
</gene>
<keyword evidence="2" id="KW-1185">Reference proteome</keyword>
<reference evidence="1 2" key="1">
    <citation type="journal article" date="2019" name="Nat. Ecol. Evol.">
        <title>Megaphylogeny resolves global patterns of mushroom evolution.</title>
        <authorList>
            <person name="Varga T."/>
            <person name="Krizsan K."/>
            <person name="Foldi C."/>
            <person name="Dima B."/>
            <person name="Sanchez-Garcia M."/>
            <person name="Sanchez-Ramirez S."/>
            <person name="Szollosi G.J."/>
            <person name="Szarkandi J.G."/>
            <person name="Papp V."/>
            <person name="Albert L."/>
            <person name="Andreopoulos W."/>
            <person name="Angelini C."/>
            <person name="Antonin V."/>
            <person name="Barry K.W."/>
            <person name="Bougher N.L."/>
            <person name="Buchanan P."/>
            <person name="Buyck B."/>
            <person name="Bense V."/>
            <person name="Catcheside P."/>
            <person name="Chovatia M."/>
            <person name="Cooper J."/>
            <person name="Damon W."/>
            <person name="Desjardin D."/>
            <person name="Finy P."/>
            <person name="Geml J."/>
            <person name="Haridas S."/>
            <person name="Hughes K."/>
            <person name="Justo A."/>
            <person name="Karasinski D."/>
            <person name="Kautmanova I."/>
            <person name="Kiss B."/>
            <person name="Kocsube S."/>
            <person name="Kotiranta H."/>
            <person name="LaButti K.M."/>
            <person name="Lechner B.E."/>
            <person name="Liimatainen K."/>
            <person name="Lipzen A."/>
            <person name="Lukacs Z."/>
            <person name="Mihaltcheva S."/>
            <person name="Morgado L.N."/>
            <person name="Niskanen T."/>
            <person name="Noordeloos M.E."/>
            <person name="Ohm R.A."/>
            <person name="Ortiz-Santana B."/>
            <person name="Ovrebo C."/>
            <person name="Racz N."/>
            <person name="Riley R."/>
            <person name="Savchenko A."/>
            <person name="Shiryaev A."/>
            <person name="Soop K."/>
            <person name="Spirin V."/>
            <person name="Szebenyi C."/>
            <person name="Tomsovsky M."/>
            <person name="Tulloss R.E."/>
            <person name="Uehling J."/>
            <person name="Grigoriev I.V."/>
            <person name="Vagvolgyi C."/>
            <person name="Papp T."/>
            <person name="Martin F.M."/>
            <person name="Miettinen O."/>
            <person name="Hibbett D.S."/>
            <person name="Nagy L.G."/>
        </authorList>
    </citation>
    <scope>NUCLEOTIDE SEQUENCE [LARGE SCALE GENOMIC DNA]</scope>
    <source>
        <strain evidence="1 2">NL-1719</strain>
    </source>
</reference>
<proteinExistence type="predicted"/>
<organism evidence="1 2">
    <name type="scientific">Pluteus cervinus</name>
    <dbReference type="NCBI Taxonomy" id="181527"/>
    <lineage>
        <taxon>Eukaryota</taxon>
        <taxon>Fungi</taxon>
        <taxon>Dikarya</taxon>
        <taxon>Basidiomycota</taxon>
        <taxon>Agaricomycotina</taxon>
        <taxon>Agaricomycetes</taxon>
        <taxon>Agaricomycetidae</taxon>
        <taxon>Agaricales</taxon>
        <taxon>Pluteineae</taxon>
        <taxon>Pluteaceae</taxon>
        <taxon>Pluteus</taxon>
    </lineage>
</organism>
<evidence type="ECO:0000313" key="2">
    <source>
        <dbReference type="Proteomes" id="UP000308600"/>
    </source>
</evidence>
<name>A0ACD3AR70_9AGAR</name>
<protein>
    <submittedName>
        <fullName evidence="1">Uncharacterized protein</fullName>
    </submittedName>
</protein>